<gene>
    <name evidence="2" type="ORF">HNQ88_005155</name>
</gene>
<feature type="chain" id="PRO_5041968347" description="Lipocalin-like domain-containing protein" evidence="1">
    <location>
        <begin position="23"/>
        <end position="172"/>
    </location>
</feature>
<organism evidence="2 3">
    <name type="scientific">Aureibacter tunicatorum</name>
    <dbReference type="NCBI Taxonomy" id="866807"/>
    <lineage>
        <taxon>Bacteria</taxon>
        <taxon>Pseudomonadati</taxon>
        <taxon>Bacteroidota</taxon>
        <taxon>Cytophagia</taxon>
        <taxon>Cytophagales</taxon>
        <taxon>Persicobacteraceae</taxon>
        <taxon>Aureibacter</taxon>
    </lineage>
</organism>
<proteinExistence type="predicted"/>
<keyword evidence="1" id="KW-0732">Signal</keyword>
<evidence type="ECO:0000313" key="2">
    <source>
        <dbReference type="EMBL" id="MDR6242068.1"/>
    </source>
</evidence>
<accession>A0AAE4BVV1</accession>
<evidence type="ECO:0000256" key="1">
    <source>
        <dbReference type="SAM" id="SignalP"/>
    </source>
</evidence>
<dbReference type="PROSITE" id="PS51257">
    <property type="entry name" value="PROKAR_LIPOPROTEIN"/>
    <property type="match status" value="1"/>
</dbReference>
<name>A0AAE4BVV1_9BACT</name>
<dbReference type="RefSeq" id="WP_309943426.1">
    <property type="nucleotide sequence ID" value="NZ_AP025305.1"/>
</dbReference>
<feature type="signal peptide" evidence="1">
    <location>
        <begin position="1"/>
        <end position="22"/>
    </location>
</feature>
<dbReference type="Proteomes" id="UP001185092">
    <property type="component" value="Unassembled WGS sequence"/>
</dbReference>
<protein>
    <recommendedName>
        <fullName evidence="4">Lipocalin-like domain-containing protein</fullName>
    </recommendedName>
</protein>
<dbReference type="AlphaFoldDB" id="A0AAE4BVV1"/>
<dbReference type="EMBL" id="JAVDQD010000017">
    <property type="protein sequence ID" value="MDR6242068.1"/>
    <property type="molecule type" value="Genomic_DNA"/>
</dbReference>
<evidence type="ECO:0000313" key="3">
    <source>
        <dbReference type="Proteomes" id="UP001185092"/>
    </source>
</evidence>
<sequence length="172" mass="18658">MRKFNYLFTLLLGITVIFSACKSDDDGGSTPGISTEEAKFLGDGGIPAAWVFESGTVGSDNLVDDHDYNQTHIITFSPTVNGTGIFMSSGDQDKLDLYNSVVSWKLDGENKKVTFVDAAHIQNAGEASYEFQENNTKLVLDYNFDNESASARTRGLTGAVTITYTKQSVATN</sequence>
<keyword evidence="3" id="KW-1185">Reference proteome</keyword>
<reference evidence="2" key="1">
    <citation type="submission" date="2023-07" db="EMBL/GenBank/DDBJ databases">
        <title>Genomic Encyclopedia of Type Strains, Phase IV (KMG-IV): sequencing the most valuable type-strain genomes for metagenomic binning, comparative biology and taxonomic classification.</title>
        <authorList>
            <person name="Goeker M."/>
        </authorList>
    </citation>
    <scope>NUCLEOTIDE SEQUENCE</scope>
    <source>
        <strain evidence="2">DSM 26174</strain>
    </source>
</reference>
<comment type="caution">
    <text evidence="2">The sequence shown here is derived from an EMBL/GenBank/DDBJ whole genome shotgun (WGS) entry which is preliminary data.</text>
</comment>
<evidence type="ECO:0008006" key="4">
    <source>
        <dbReference type="Google" id="ProtNLM"/>
    </source>
</evidence>